<dbReference type="GO" id="GO:0009653">
    <property type="term" value="P:anatomical structure morphogenesis"/>
    <property type="evidence" value="ECO:0007669"/>
    <property type="project" value="TreeGrafter"/>
</dbReference>
<evidence type="ECO:0000256" key="4">
    <source>
        <dbReference type="ARBA" id="ARBA00023163"/>
    </source>
</evidence>
<feature type="region of interest" description="Disordered" evidence="7">
    <location>
        <begin position="12"/>
        <end position="32"/>
    </location>
</feature>
<keyword evidence="10" id="KW-1185">Reference proteome</keyword>
<feature type="compositionally biased region" description="Basic residues" evidence="7">
    <location>
        <begin position="216"/>
        <end position="225"/>
    </location>
</feature>
<protein>
    <recommendedName>
        <fullName evidence="8">Fork-head domain-containing protein</fullName>
    </recommendedName>
</protein>
<dbReference type="InterPro" id="IPR050211">
    <property type="entry name" value="FOX_domain-containing"/>
</dbReference>
<accession>A0A8C5M688</accession>
<keyword evidence="3 6" id="KW-0238">DNA-binding</keyword>
<evidence type="ECO:0000313" key="10">
    <source>
        <dbReference type="Proteomes" id="UP000694569"/>
    </source>
</evidence>
<dbReference type="SMART" id="SM00339">
    <property type="entry name" value="FH"/>
    <property type="match status" value="1"/>
</dbReference>
<dbReference type="InterPro" id="IPR001766">
    <property type="entry name" value="Fork_head_dom"/>
</dbReference>
<comment type="subcellular location">
    <subcellularLocation>
        <location evidence="1 6">Nucleus</location>
    </subcellularLocation>
</comment>
<feature type="compositionally biased region" description="Polar residues" evidence="7">
    <location>
        <begin position="12"/>
        <end position="26"/>
    </location>
</feature>
<dbReference type="GO" id="GO:0000978">
    <property type="term" value="F:RNA polymerase II cis-regulatory region sequence-specific DNA binding"/>
    <property type="evidence" value="ECO:0007669"/>
    <property type="project" value="TreeGrafter"/>
</dbReference>
<reference evidence="9" key="1">
    <citation type="submission" date="2025-08" db="UniProtKB">
        <authorList>
            <consortium name="Ensembl"/>
        </authorList>
    </citation>
    <scope>IDENTIFICATION</scope>
</reference>
<evidence type="ECO:0000256" key="6">
    <source>
        <dbReference type="PROSITE-ProRule" id="PRU00089"/>
    </source>
</evidence>
<feature type="domain" description="Fork-head" evidence="8">
    <location>
        <begin position="127"/>
        <end position="221"/>
    </location>
</feature>
<dbReference type="Proteomes" id="UP000694569">
    <property type="component" value="Unplaced"/>
</dbReference>
<proteinExistence type="predicted"/>
<dbReference type="PANTHER" id="PTHR11829:SF384">
    <property type="entry name" value="FORK-HEAD DOMAIN-CONTAINING PROTEIN"/>
    <property type="match status" value="1"/>
</dbReference>
<evidence type="ECO:0000313" key="9">
    <source>
        <dbReference type="Ensembl" id="ENSLLEP00000010084.1"/>
    </source>
</evidence>
<dbReference type="InterPro" id="IPR018122">
    <property type="entry name" value="TF_fork_head_CS_1"/>
</dbReference>
<keyword evidence="2" id="KW-0805">Transcription regulation</keyword>
<reference evidence="9" key="2">
    <citation type="submission" date="2025-09" db="UniProtKB">
        <authorList>
            <consortium name="Ensembl"/>
        </authorList>
    </citation>
    <scope>IDENTIFICATION</scope>
</reference>
<dbReference type="Gene3D" id="1.10.10.10">
    <property type="entry name" value="Winged helix-like DNA-binding domain superfamily/Winged helix DNA-binding domain"/>
    <property type="match status" value="1"/>
</dbReference>
<dbReference type="FunFam" id="1.10.10.10:FF:000016">
    <property type="entry name" value="Forkhead box protein I1"/>
    <property type="match status" value="1"/>
</dbReference>
<dbReference type="InterPro" id="IPR036388">
    <property type="entry name" value="WH-like_DNA-bd_sf"/>
</dbReference>
<evidence type="ECO:0000256" key="3">
    <source>
        <dbReference type="ARBA" id="ARBA00023125"/>
    </source>
</evidence>
<feature type="DNA-binding region" description="Fork-head" evidence="6">
    <location>
        <begin position="127"/>
        <end position="221"/>
    </location>
</feature>
<dbReference type="SUPFAM" id="SSF46785">
    <property type="entry name" value="Winged helix' DNA-binding domain"/>
    <property type="match status" value="1"/>
</dbReference>
<sequence>MNPVHLVPPITASLSSLNQPPAQPKTTQDREDFSAYPDNFNMCQQQNVQPAQYTSYCGIGDYSRPTGPYLWFGGHGMSNSPYTLQGNGTVPATYFRAPYGPQRPFHSSSNGFPLTDWFSQEDTLKMRPPFSYASLIAMAIQSSPKKKLTLCQIYEFVLENYPYYKKDKAGWQNSIRHNLSLNNCFRKIPRDDDDPGKGNYWIVDPNCEKDFDNGNFRRKRKPRKMKVGDDQSNSSEKSMEDLSLEKSPTSTADISYQDRTSDSPSPPMFNYTPCVHNFYNKVSPLDTGSSNGQTSLGLVSEVAQRNFTGFGAFTSCSVVEPPGSVPDACLFYNRTPCYNSFSTTGQSQAMQPPFIHPFKTPQTPLYPRIC</sequence>
<dbReference type="PANTHER" id="PTHR11829">
    <property type="entry name" value="FORKHEAD BOX PROTEIN"/>
    <property type="match status" value="1"/>
</dbReference>
<keyword evidence="4" id="KW-0804">Transcription</keyword>
<dbReference type="InterPro" id="IPR030456">
    <property type="entry name" value="TF_fork_head_CS_2"/>
</dbReference>
<dbReference type="PRINTS" id="PR00053">
    <property type="entry name" value="FORKHEAD"/>
</dbReference>
<evidence type="ECO:0000259" key="8">
    <source>
        <dbReference type="PROSITE" id="PS50039"/>
    </source>
</evidence>
<dbReference type="Ensembl" id="ENSLLET00000010477.1">
    <property type="protein sequence ID" value="ENSLLEP00000010084.1"/>
    <property type="gene ID" value="ENSLLEG00000006353.1"/>
</dbReference>
<evidence type="ECO:0000256" key="1">
    <source>
        <dbReference type="ARBA" id="ARBA00004123"/>
    </source>
</evidence>
<keyword evidence="5 6" id="KW-0539">Nucleus</keyword>
<dbReference type="GeneTree" id="ENSGT00940000161176"/>
<feature type="region of interest" description="Disordered" evidence="7">
    <location>
        <begin position="212"/>
        <end position="266"/>
    </location>
</feature>
<dbReference type="GO" id="GO:0030154">
    <property type="term" value="P:cell differentiation"/>
    <property type="evidence" value="ECO:0007669"/>
    <property type="project" value="TreeGrafter"/>
</dbReference>
<evidence type="ECO:0000256" key="5">
    <source>
        <dbReference type="ARBA" id="ARBA00023242"/>
    </source>
</evidence>
<dbReference type="GO" id="GO:0000981">
    <property type="term" value="F:DNA-binding transcription factor activity, RNA polymerase II-specific"/>
    <property type="evidence" value="ECO:0007669"/>
    <property type="project" value="TreeGrafter"/>
</dbReference>
<evidence type="ECO:0000256" key="7">
    <source>
        <dbReference type="SAM" id="MobiDB-lite"/>
    </source>
</evidence>
<dbReference type="AlphaFoldDB" id="A0A8C5M688"/>
<dbReference type="InterPro" id="IPR036390">
    <property type="entry name" value="WH_DNA-bd_sf"/>
</dbReference>
<dbReference type="GO" id="GO:0005634">
    <property type="term" value="C:nucleus"/>
    <property type="evidence" value="ECO:0007669"/>
    <property type="project" value="UniProtKB-SubCell"/>
</dbReference>
<feature type="compositionally biased region" description="Polar residues" evidence="7">
    <location>
        <begin position="246"/>
        <end position="258"/>
    </location>
</feature>
<dbReference type="OrthoDB" id="5402974at2759"/>
<dbReference type="PROSITE" id="PS00658">
    <property type="entry name" value="FORK_HEAD_2"/>
    <property type="match status" value="1"/>
</dbReference>
<dbReference type="Pfam" id="PF00250">
    <property type="entry name" value="Forkhead"/>
    <property type="match status" value="1"/>
</dbReference>
<evidence type="ECO:0000256" key="2">
    <source>
        <dbReference type="ARBA" id="ARBA00023015"/>
    </source>
</evidence>
<dbReference type="PROSITE" id="PS00657">
    <property type="entry name" value="FORK_HEAD_1"/>
    <property type="match status" value="1"/>
</dbReference>
<name>A0A8C5M688_9ANUR</name>
<dbReference type="PROSITE" id="PS50039">
    <property type="entry name" value="FORK_HEAD_3"/>
    <property type="match status" value="1"/>
</dbReference>
<organism evidence="9 10">
    <name type="scientific">Leptobrachium leishanense</name>
    <name type="common">Leishan spiny toad</name>
    <dbReference type="NCBI Taxonomy" id="445787"/>
    <lineage>
        <taxon>Eukaryota</taxon>
        <taxon>Metazoa</taxon>
        <taxon>Chordata</taxon>
        <taxon>Craniata</taxon>
        <taxon>Vertebrata</taxon>
        <taxon>Euteleostomi</taxon>
        <taxon>Amphibia</taxon>
        <taxon>Batrachia</taxon>
        <taxon>Anura</taxon>
        <taxon>Pelobatoidea</taxon>
        <taxon>Megophryidae</taxon>
        <taxon>Leptobrachium</taxon>
    </lineage>
</organism>